<keyword evidence="15" id="KW-0628">Postsynaptic cell membrane</keyword>
<organism evidence="27 28">
    <name type="scientific">Eurypyga helias</name>
    <name type="common">Sunbittern</name>
    <name type="synonym">Ardea helias</name>
    <dbReference type="NCBI Taxonomy" id="54383"/>
    <lineage>
        <taxon>Eukaryota</taxon>
        <taxon>Metazoa</taxon>
        <taxon>Chordata</taxon>
        <taxon>Craniata</taxon>
        <taxon>Vertebrata</taxon>
        <taxon>Euteleostomi</taxon>
        <taxon>Archelosauria</taxon>
        <taxon>Archosauria</taxon>
        <taxon>Dinosauria</taxon>
        <taxon>Saurischia</taxon>
        <taxon>Theropoda</taxon>
        <taxon>Coelurosauria</taxon>
        <taxon>Aves</taxon>
        <taxon>Neognathae</taxon>
        <taxon>Neoaves</taxon>
        <taxon>Phaethontimorphae</taxon>
        <taxon>Eurypygiformes</taxon>
        <taxon>Eurypygidae</taxon>
        <taxon>Eurypyga</taxon>
    </lineage>
</organism>
<evidence type="ECO:0000256" key="1">
    <source>
        <dbReference type="ARBA" id="ARBA00004316"/>
    </source>
</evidence>
<evidence type="ECO:0000256" key="7">
    <source>
        <dbReference type="ARBA" id="ARBA00023018"/>
    </source>
</evidence>
<evidence type="ECO:0000256" key="9">
    <source>
        <dbReference type="ARBA" id="ARBA00023136"/>
    </source>
</evidence>
<sequence>GAAAPPSSMARIRYLRAAVSGFYLWEAAVLLSLVATKETDSARSRSMPMSPSDFLDKLMGRMSGYDARIRPNFKGPPVNVTCNIFINSFGSIAETTMDYRVNIFLRQNWNDPRLAYSEYPDDSLDLDPSMLDSIWKPDLFFANEKGANFHEVTTDNKLLRIFKNGNVLYSIRLTLILSCPMDLKNFPMDVQTCIMQLESFGYTMNDLIFEWQEKGAVQVAEGLTLPQFLLKEEKDLCYCTKHYNTGKFTCIEVRFHLERQMGYYLIQMYIPSLLIVILSWVSFWINMDAAPARVALGITTVLTMTTQSSGSRASLPKVSYVKAIDIWMAVCLLFVFSALLEYAAVNFVSRQHKELLRFRRKRKKNKVKVTVFSTLKDRITRQGQDDDVRESQFSFTAYGMGPCLQAKDGVTQKGPNNPVQAAPKSPDEMRKVFIDRAKKIDTISRACFPLAFLIFNIFYWVIYKIIRHEDIHQ</sequence>
<dbReference type="GO" id="GO:0034707">
    <property type="term" value="C:chloride channel complex"/>
    <property type="evidence" value="ECO:0007669"/>
    <property type="project" value="UniProtKB-KW"/>
</dbReference>
<dbReference type="InterPro" id="IPR008130">
    <property type="entry name" value="Glycine_rcpt_A3"/>
</dbReference>
<dbReference type="InterPro" id="IPR038050">
    <property type="entry name" value="Neuro_actylchol_rec"/>
</dbReference>
<accession>A0A093ITW0</accession>
<evidence type="ECO:0000256" key="5">
    <source>
        <dbReference type="ARBA" id="ARBA00022729"/>
    </source>
</evidence>
<evidence type="ECO:0000256" key="20">
    <source>
        <dbReference type="ARBA" id="ARBA00034104"/>
    </source>
</evidence>
<dbReference type="Gene3D" id="2.70.170.10">
    <property type="entry name" value="Neurotransmitter-gated ion-channel ligand-binding domain"/>
    <property type="match status" value="1"/>
</dbReference>
<keyword evidence="13" id="KW-0325">Glycoprotein</keyword>
<evidence type="ECO:0000256" key="23">
    <source>
        <dbReference type="PIRSR" id="PIRSR608127-53"/>
    </source>
</evidence>
<dbReference type="AlphaFoldDB" id="A0A093ITW0"/>
<proteinExistence type="inferred from homology"/>
<reference evidence="27 28" key="1">
    <citation type="submission" date="2014-04" db="EMBL/GenBank/DDBJ databases">
        <title>Genome evolution of avian class.</title>
        <authorList>
            <person name="Zhang G."/>
            <person name="Li C."/>
        </authorList>
    </citation>
    <scope>NUCLEOTIDE SEQUENCE [LARGE SCALE GENOMIC DNA]</scope>
    <source>
        <strain evidence="27">BGI_N326</strain>
    </source>
</reference>
<name>A0A093ITW0_EURHL</name>
<dbReference type="GO" id="GO:0022824">
    <property type="term" value="F:transmitter-gated monoatomic ion channel activity"/>
    <property type="evidence" value="ECO:0007669"/>
    <property type="project" value="InterPro"/>
</dbReference>
<dbReference type="GO" id="GO:0016594">
    <property type="term" value="F:glycine binding"/>
    <property type="evidence" value="ECO:0007669"/>
    <property type="project" value="InterPro"/>
</dbReference>
<feature type="non-terminal residue" evidence="27">
    <location>
        <position position="1"/>
    </location>
</feature>
<dbReference type="CDD" id="cd19060">
    <property type="entry name" value="LGIC_TM_GlyR_alpha"/>
    <property type="match status" value="1"/>
</dbReference>
<evidence type="ECO:0000256" key="12">
    <source>
        <dbReference type="ARBA" id="ARBA00023173"/>
    </source>
</evidence>
<dbReference type="GO" id="GO:0004888">
    <property type="term" value="F:transmembrane signaling receptor activity"/>
    <property type="evidence" value="ECO:0007669"/>
    <property type="project" value="InterPro"/>
</dbReference>
<evidence type="ECO:0000256" key="2">
    <source>
        <dbReference type="ARBA" id="ARBA00022448"/>
    </source>
</evidence>
<dbReference type="SUPFAM" id="SSF63712">
    <property type="entry name" value="Nicotinic receptor ligand binding domain-like"/>
    <property type="match status" value="1"/>
</dbReference>
<feature type="domain" description="Neurotransmitter-gated ion-channel transmembrane" evidence="26">
    <location>
        <begin position="268"/>
        <end position="370"/>
    </location>
</feature>
<dbReference type="Pfam" id="PF02931">
    <property type="entry name" value="Neur_chan_LBD"/>
    <property type="match status" value="1"/>
</dbReference>
<comment type="caution">
    <text evidence="24">Lacks conserved residue(s) required for the propagation of feature annotation.</text>
</comment>
<keyword evidence="18 24" id="KW-0407">Ion channel</keyword>
<evidence type="ECO:0000256" key="3">
    <source>
        <dbReference type="ARBA" id="ARBA00022475"/>
    </source>
</evidence>
<dbReference type="Proteomes" id="UP000054232">
    <property type="component" value="Unassembled WGS sequence"/>
</dbReference>
<dbReference type="FunFam" id="2.70.170.10:FF:000002">
    <property type="entry name" value="Glycine receptor alpha 1 subunit"/>
    <property type="match status" value="1"/>
</dbReference>
<keyword evidence="3" id="KW-1003">Cell membrane</keyword>
<keyword evidence="9 24" id="KW-0472">Membrane</keyword>
<feature type="domain" description="Neurotransmitter-gated ion-channel ligand-binding" evidence="25">
    <location>
        <begin position="62"/>
        <end position="261"/>
    </location>
</feature>
<evidence type="ECO:0000256" key="6">
    <source>
        <dbReference type="ARBA" id="ARBA00022989"/>
    </source>
</evidence>
<dbReference type="InterPro" id="IPR006029">
    <property type="entry name" value="Neurotrans-gated_channel_TM"/>
</dbReference>
<evidence type="ECO:0000256" key="4">
    <source>
        <dbReference type="ARBA" id="ARBA00022692"/>
    </source>
</evidence>
<evidence type="ECO:0000313" key="28">
    <source>
        <dbReference type="Proteomes" id="UP000054232"/>
    </source>
</evidence>
<dbReference type="InterPro" id="IPR036734">
    <property type="entry name" value="Neur_chan_lig-bd_sf"/>
</dbReference>
<feature type="disulfide bond" evidence="22">
    <location>
        <begin position="179"/>
        <end position="193"/>
    </location>
</feature>
<dbReference type="PRINTS" id="PR00252">
    <property type="entry name" value="NRIONCHANNEL"/>
</dbReference>
<evidence type="ECO:0000256" key="16">
    <source>
        <dbReference type="ARBA" id="ARBA00023273"/>
    </source>
</evidence>
<keyword evidence="6 24" id="KW-1133">Transmembrane helix</keyword>
<keyword evidence="16" id="KW-0966">Cell projection</keyword>
<evidence type="ECO:0000256" key="24">
    <source>
        <dbReference type="RuleBase" id="RU000687"/>
    </source>
</evidence>
<dbReference type="PROSITE" id="PS00236">
    <property type="entry name" value="NEUROTR_ION_CHANNEL"/>
    <property type="match status" value="1"/>
</dbReference>
<dbReference type="InterPro" id="IPR036719">
    <property type="entry name" value="Neuro-gated_channel_TM_sf"/>
</dbReference>
<evidence type="ECO:0000256" key="18">
    <source>
        <dbReference type="ARBA" id="ARBA00023303"/>
    </source>
</evidence>
<dbReference type="PANTHER" id="PTHR18945">
    <property type="entry name" value="NEUROTRANSMITTER GATED ION CHANNEL"/>
    <property type="match status" value="1"/>
</dbReference>
<evidence type="ECO:0000256" key="15">
    <source>
        <dbReference type="ARBA" id="ARBA00023257"/>
    </source>
</evidence>
<keyword evidence="8 24" id="KW-0406">Ion transport</keyword>
<evidence type="ECO:0000256" key="21">
    <source>
        <dbReference type="PIRSR" id="PIRSR608127-51"/>
    </source>
</evidence>
<keyword evidence="14" id="KW-0868">Chloride</keyword>
<dbReference type="Pfam" id="PF02932">
    <property type="entry name" value="Neur_chan_memb"/>
    <property type="match status" value="1"/>
</dbReference>
<evidence type="ECO:0000259" key="25">
    <source>
        <dbReference type="Pfam" id="PF02931"/>
    </source>
</evidence>
<evidence type="ECO:0000256" key="17">
    <source>
        <dbReference type="ARBA" id="ARBA00023286"/>
    </source>
</evidence>
<protein>
    <submittedName>
        <fullName evidence="27">Glycine receptor subunit alpha-3</fullName>
    </submittedName>
</protein>
<feature type="non-terminal residue" evidence="27">
    <location>
        <position position="473"/>
    </location>
</feature>
<dbReference type="PRINTS" id="PR01673">
    <property type="entry name" value="GLYRALPHA"/>
</dbReference>
<evidence type="ECO:0000256" key="19">
    <source>
        <dbReference type="ARBA" id="ARBA00024167"/>
    </source>
</evidence>
<keyword evidence="28" id="KW-1185">Reference proteome</keyword>
<dbReference type="GO" id="GO:0016934">
    <property type="term" value="F:extracellularly glycine-gated chloride channel activity"/>
    <property type="evidence" value="ECO:0007669"/>
    <property type="project" value="InterPro"/>
</dbReference>
<dbReference type="EMBL" id="KK568995">
    <property type="protein sequence ID" value="KFW06170.1"/>
    <property type="molecule type" value="Genomic_DNA"/>
</dbReference>
<dbReference type="SUPFAM" id="SSF90112">
    <property type="entry name" value="Neurotransmitter-gated ion-channel transmembrane pore"/>
    <property type="match status" value="1"/>
</dbReference>
<feature type="disulfide bond" evidence="22">
    <location>
        <begin position="239"/>
        <end position="250"/>
    </location>
</feature>
<evidence type="ECO:0000256" key="14">
    <source>
        <dbReference type="ARBA" id="ARBA00023214"/>
    </source>
</evidence>
<comment type="catalytic activity">
    <reaction evidence="19">
        <text>chloride(in) = chloride(out)</text>
        <dbReference type="Rhea" id="RHEA:29823"/>
        <dbReference type="ChEBI" id="CHEBI:17996"/>
    </reaction>
</comment>
<evidence type="ECO:0000256" key="13">
    <source>
        <dbReference type="ARBA" id="ARBA00023180"/>
    </source>
</evidence>
<dbReference type="InterPro" id="IPR006202">
    <property type="entry name" value="Neur_chan_lig-bd"/>
</dbReference>
<dbReference type="InterPro" id="IPR006028">
    <property type="entry name" value="GABAA/Glycine_rcpt"/>
</dbReference>
<feature type="transmembrane region" description="Helical" evidence="24">
    <location>
        <begin position="326"/>
        <end position="349"/>
    </location>
</feature>
<dbReference type="InterPro" id="IPR018000">
    <property type="entry name" value="Neurotransmitter_ion_chnl_CS"/>
</dbReference>
<evidence type="ECO:0000256" key="8">
    <source>
        <dbReference type="ARBA" id="ARBA00023065"/>
    </source>
</evidence>
<dbReference type="PRINTS" id="PR00253">
    <property type="entry name" value="GABAARECEPTR"/>
</dbReference>
<keyword evidence="12" id="KW-0869">Chloride channel</keyword>
<feature type="binding site" evidence="23">
    <location>
        <begin position="243"/>
        <end position="248"/>
    </location>
    <ligand>
        <name>strychnine</name>
        <dbReference type="ChEBI" id="CHEBI:90700"/>
        <note>antagonist</note>
    </ligand>
</feature>
<dbReference type="CDD" id="cd19009">
    <property type="entry name" value="LGIC_ECD_GlyR_alpha"/>
    <property type="match status" value="1"/>
</dbReference>
<keyword evidence="4 24" id="KW-0812">Transmembrane</keyword>
<keyword evidence="5" id="KW-0732">Signal</keyword>
<comment type="similarity">
    <text evidence="24">Belongs to the ligand-gated ion channel (TC 1.A.9) family.</text>
</comment>
<dbReference type="InterPro" id="IPR008127">
    <property type="entry name" value="Glycine_rcpt_A"/>
</dbReference>
<keyword evidence="17" id="KW-1071">Ligand-gated ion channel</keyword>
<keyword evidence="7" id="KW-0770">Synapse</keyword>
<dbReference type="GO" id="GO:0045211">
    <property type="term" value="C:postsynaptic membrane"/>
    <property type="evidence" value="ECO:0007669"/>
    <property type="project" value="UniProtKB-SubCell"/>
</dbReference>
<dbReference type="NCBIfam" id="TIGR00860">
    <property type="entry name" value="LIC"/>
    <property type="match status" value="1"/>
</dbReference>
<keyword evidence="11 27" id="KW-0675">Receptor</keyword>
<feature type="site" description="Important for obstruction of the ion pore in the closed conformation" evidence="21">
    <location>
        <position position="302"/>
    </location>
</feature>
<dbReference type="GO" id="GO:0042995">
    <property type="term" value="C:cell projection"/>
    <property type="evidence" value="ECO:0007669"/>
    <property type="project" value="UniProtKB-SubCell"/>
</dbReference>
<keyword evidence="10 22" id="KW-1015">Disulfide bond</keyword>
<dbReference type="FunFam" id="1.20.58.390:FF:000003">
    <property type="entry name" value="Glycine receptor alpha 2 subunit"/>
    <property type="match status" value="1"/>
</dbReference>
<feature type="transmembrane region" description="Helical" evidence="24">
    <location>
        <begin position="446"/>
        <end position="466"/>
    </location>
</feature>
<dbReference type="InterPro" id="IPR006201">
    <property type="entry name" value="Neur_channel"/>
</dbReference>
<comment type="subcellular location">
    <subcellularLocation>
        <location evidence="1">Cell projection</location>
    </subcellularLocation>
    <subcellularLocation>
        <location evidence="20">Postsynaptic cell membrane</location>
        <topology evidence="20">Multi-pass membrane protein</topology>
    </subcellularLocation>
</comment>
<keyword evidence="2 24" id="KW-0813">Transport</keyword>
<evidence type="ECO:0000256" key="11">
    <source>
        <dbReference type="ARBA" id="ARBA00023170"/>
    </source>
</evidence>
<dbReference type="Gene3D" id="1.20.58.390">
    <property type="entry name" value="Neurotransmitter-gated ion-channel transmembrane domain"/>
    <property type="match status" value="1"/>
</dbReference>
<evidence type="ECO:0000313" key="27">
    <source>
        <dbReference type="EMBL" id="KFW06170.1"/>
    </source>
</evidence>
<evidence type="ECO:0000256" key="10">
    <source>
        <dbReference type="ARBA" id="ARBA00023157"/>
    </source>
</evidence>
<evidence type="ECO:0000256" key="22">
    <source>
        <dbReference type="PIRSR" id="PIRSR608127-52"/>
    </source>
</evidence>
<dbReference type="PRINTS" id="PR01676">
    <property type="entry name" value="GLYRALPHA3"/>
</dbReference>
<gene>
    <name evidence="27" type="ORF">N326_12481</name>
</gene>
<feature type="transmembrane region" description="Helical" evidence="24">
    <location>
        <begin position="263"/>
        <end position="285"/>
    </location>
</feature>
<evidence type="ECO:0000259" key="26">
    <source>
        <dbReference type="Pfam" id="PF02932"/>
    </source>
</evidence>